<dbReference type="EMBL" id="CAUYUJ010015720">
    <property type="protein sequence ID" value="CAK0857310.1"/>
    <property type="molecule type" value="Genomic_DNA"/>
</dbReference>
<dbReference type="Proteomes" id="UP001189429">
    <property type="component" value="Unassembled WGS sequence"/>
</dbReference>
<protein>
    <submittedName>
        <fullName evidence="1">Uncharacterized protein</fullName>
    </submittedName>
</protein>
<reference evidence="1" key="1">
    <citation type="submission" date="2023-10" db="EMBL/GenBank/DDBJ databases">
        <authorList>
            <person name="Chen Y."/>
            <person name="Shah S."/>
            <person name="Dougan E. K."/>
            <person name="Thang M."/>
            <person name="Chan C."/>
        </authorList>
    </citation>
    <scope>NUCLEOTIDE SEQUENCE [LARGE SCALE GENOMIC DNA]</scope>
</reference>
<name>A0ABN9UF18_9DINO</name>
<evidence type="ECO:0000313" key="2">
    <source>
        <dbReference type="Proteomes" id="UP001189429"/>
    </source>
</evidence>
<proteinExistence type="predicted"/>
<gene>
    <name evidence="1" type="ORF">PCOR1329_LOCUS47464</name>
</gene>
<sequence>MKLLPLLPARALRTLLETALCSALVGFSLALERLLAENHFDLFEIISSGRNTEAASSEARVTLSFSASAVTAKMNDCRSSVFLLPMSGEQMTLISKPWEKPLKQHFLYPLWRTFWLSSIQRLAKLTSSLTFSGLEDGLAVKLINSGLVGRRDQFWITTSVSSQSGMYVCL</sequence>
<organism evidence="1 2">
    <name type="scientific">Prorocentrum cordatum</name>
    <dbReference type="NCBI Taxonomy" id="2364126"/>
    <lineage>
        <taxon>Eukaryota</taxon>
        <taxon>Sar</taxon>
        <taxon>Alveolata</taxon>
        <taxon>Dinophyceae</taxon>
        <taxon>Prorocentrales</taxon>
        <taxon>Prorocentraceae</taxon>
        <taxon>Prorocentrum</taxon>
    </lineage>
</organism>
<evidence type="ECO:0000313" key="1">
    <source>
        <dbReference type="EMBL" id="CAK0857310.1"/>
    </source>
</evidence>
<comment type="caution">
    <text evidence="1">The sequence shown here is derived from an EMBL/GenBank/DDBJ whole genome shotgun (WGS) entry which is preliminary data.</text>
</comment>
<keyword evidence="2" id="KW-1185">Reference proteome</keyword>
<accession>A0ABN9UF18</accession>